<dbReference type="InterPro" id="IPR013087">
    <property type="entry name" value="Znf_C2H2_type"/>
</dbReference>
<evidence type="ECO:0000313" key="8">
    <source>
        <dbReference type="Proteomes" id="UP000799424"/>
    </source>
</evidence>
<keyword evidence="1" id="KW-0479">Metal-binding</keyword>
<keyword evidence="8" id="KW-1185">Reference proteome</keyword>
<dbReference type="OrthoDB" id="10018191at2759"/>
<reference evidence="7" key="1">
    <citation type="journal article" date="2020" name="Stud. Mycol.">
        <title>101 Dothideomycetes genomes: a test case for predicting lifestyles and emergence of pathogens.</title>
        <authorList>
            <person name="Haridas S."/>
            <person name="Albert R."/>
            <person name="Binder M."/>
            <person name="Bloem J."/>
            <person name="Labutti K."/>
            <person name="Salamov A."/>
            <person name="Andreopoulos B."/>
            <person name="Baker S."/>
            <person name="Barry K."/>
            <person name="Bills G."/>
            <person name="Bluhm B."/>
            <person name="Cannon C."/>
            <person name="Castanera R."/>
            <person name="Culley D."/>
            <person name="Daum C."/>
            <person name="Ezra D."/>
            <person name="Gonzalez J."/>
            <person name="Henrissat B."/>
            <person name="Kuo A."/>
            <person name="Liang C."/>
            <person name="Lipzen A."/>
            <person name="Lutzoni F."/>
            <person name="Magnuson J."/>
            <person name="Mondo S."/>
            <person name="Nolan M."/>
            <person name="Ohm R."/>
            <person name="Pangilinan J."/>
            <person name="Park H.-J."/>
            <person name="Ramirez L."/>
            <person name="Alfaro M."/>
            <person name="Sun H."/>
            <person name="Tritt A."/>
            <person name="Yoshinaga Y."/>
            <person name="Zwiers L.-H."/>
            <person name="Turgeon B."/>
            <person name="Goodwin S."/>
            <person name="Spatafora J."/>
            <person name="Crous P."/>
            <person name="Grigoriev I."/>
        </authorList>
    </citation>
    <scope>NUCLEOTIDE SEQUENCE</scope>
    <source>
        <strain evidence="7">CBS 113818</strain>
    </source>
</reference>
<dbReference type="Gene3D" id="3.30.160.60">
    <property type="entry name" value="Classic Zinc Finger"/>
    <property type="match status" value="1"/>
</dbReference>
<evidence type="ECO:0000256" key="2">
    <source>
        <dbReference type="ARBA" id="ARBA00022771"/>
    </source>
</evidence>
<dbReference type="Proteomes" id="UP000799424">
    <property type="component" value="Unassembled WGS sequence"/>
</dbReference>
<dbReference type="GO" id="GO:0000981">
    <property type="term" value="F:DNA-binding transcription factor activity, RNA polymerase II-specific"/>
    <property type="evidence" value="ECO:0007669"/>
    <property type="project" value="TreeGrafter"/>
</dbReference>
<feature type="region of interest" description="Disordered" evidence="5">
    <location>
        <begin position="382"/>
        <end position="417"/>
    </location>
</feature>
<feature type="compositionally biased region" description="Acidic residues" evidence="5">
    <location>
        <begin position="389"/>
        <end position="402"/>
    </location>
</feature>
<dbReference type="PANTHER" id="PTHR23235:SF120">
    <property type="entry name" value="KRUPPEL-LIKE FACTOR 15"/>
    <property type="match status" value="1"/>
</dbReference>
<keyword evidence="2 4" id="KW-0863">Zinc-finger</keyword>
<proteinExistence type="predicted"/>
<keyword evidence="3" id="KW-0862">Zinc</keyword>
<gene>
    <name evidence="7" type="ORF">CC86DRAFT_393295</name>
</gene>
<evidence type="ECO:0000259" key="6">
    <source>
        <dbReference type="PROSITE" id="PS50157"/>
    </source>
</evidence>
<evidence type="ECO:0000256" key="5">
    <source>
        <dbReference type="SAM" id="MobiDB-lite"/>
    </source>
</evidence>
<dbReference type="InterPro" id="IPR036236">
    <property type="entry name" value="Znf_C2H2_sf"/>
</dbReference>
<feature type="domain" description="C2H2-type" evidence="6">
    <location>
        <begin position="287"/>
        <end position="320"/>
    </location>
</feature>
<evidence type="ECO:0000256" key="1">
    <source>
        <dbReference type="ARBA" id="ARBA00022723"/>
    </source>
</evidence>
<dbReference type="PROSITE" id="PS50157">
    <property type="entry name" value="ZINC_FINGER_C2H2_2"/>
    <property type="match status" value="1"/>
</dbReference>
<accession>A0A6A7A4B3</accession>
<dbReference type="GO" id="GO:0008270">
    <property type="term" value="F:zinc ion binding"/>
    <property type="evidence" value="ECO:0007669"/>
    <property type="project" value="UniProtKB-KW"/>
</dbReference>
<dbReference type="PANTHER" id="PTHR23235">
    <property type="entry name" value="KRUEPPEL-LIKE TRANSCRIPTION FACTOR"/>
    <property type="match status" value="1"/>
</dbReference>
<name>A0A6A7A4B3_9PLEO</name>
<protein>
    <recommendedName>
        <fullName evidence="6">C2H2-type domain-containing protein</fullName>
    </recommendedName>
</protein>
<sequence length="417" mass="47451">MWSSRYRREESSDGFQLSPCLTASSALLTPPSSYGIDARRHLTASTLSSLGPATPIYGRNPFSNHSYVAVAAMDRNQDDSMDAIATAYSFKAPGPEDTSFGGWSTLAQAGGLDQSMPPRMHDPFASHPSLLQVNMARYPGVDDPMSSLPSSCATSFVSVPYTDFHDQMNDGTASHTNNEPAQPFWSYQYAIGNMMDPRTMAPFELLSGDYVHLNPADQDTDMGIYDDANVPLPPSPQEVIVKHEGLEMSEDEKQIRRSIHVSRIGGKTIPGTKRWRNRGSGPPDTWHYCRMEEDMKPCGKKFKREEHLRRNEKTHSGTKPFTYQICNRSFNRNDNFWEHYWTHVRRPGKKDGRNKKRSPRRVLTYITDPKYVEKLHNKWKNEVHHEYDPETEPVNEEEESSDDFPTPAVIKEDDERL</sequence>
<dbReference type="AlphaFoldDB" id="A0A6A7A4B3"/>
<evidence type="ECO:0000256" key="3">
    <source>
        <dbReference type="ARBA" id="ARBA00022833"/>
    </source>
</evidence>
<evidence type="ECO:0000313" key="7">
    <source>
        <dbReference type="EMBL" id="KAF2828152.1"/>
    </source>
</evidence>
<evidence type="ECO:0000256" key="4">
    <source>
        <dbReference type="PROSITE-ProRule" id="PRU00042"/>
    </source>
</evidence>
<organism evidence="7 8">
    <name type="scientific">Ophiobolus disseminans</name>
    <dbReference type="NCBI Taxonomy" id="1469910"/>
    <lineage>
        <taxon>Eukaryota</taxon>
        <taxon>Fungi</taxon>
        <taxon>Dikarya</taxon>
        <taxon>Ascomycota</taxon>
        <taxon>Pezizomycotina</taxon>
        <taxon>Dothideomycetes</taxon>
        <taxon>Pleosporomycetidae</taxon>
        <taxon>Pleosporales</taxon>
        <taxon>Pleosporineae</taxon>
        <taxon>Phaeosphaeriaceae</taxon>
        <taxon>Ophiobolus</taxon>
    </lineage>
</organism>
<dbReference type="SUPFAM" id="SSF57667">
    <property type="entry name" value="beta-beta-alpha zinc fingers"/>
    <property type="match status" value="1"/>
</dbReference>
<dbReference type="EMBL" id="MU006223">
    <property type="protein sequence ID" value="KAF2828152.1"/>
    <property type="molecule type" value="Genomic_DNA"/>
</dbReference>
<dbReference type="GO" id="GO:0000978">
    <property type="term" value="F:RNA polymerase II cis-regulatory region sequence-specific DNA binding"/>
    <property type="evidence" value="ECO:0007669"/>
    <property type="project" value="TreeGrafter"/>
</dbReference>